<feature type="transmembrane region" description="Helical" evidence="7">
    <location>
        <begin position="78"/>
        <end position="98"/>
    </location>
</feature>
<dbReference type="Pfam" id="PF03773">
    <property type="entry name" value="ArsP_1"/>
    <property type="match status" value="1"/>
</dbReference>
<keyword evidence="9" id="KW-1185">Reference proteome</keyword>
<dbReference type="InterPro" id="IPR052923">
    <property type="entry name" value="UPF0718"/>
</dbReference>
<comment type="subcellular location">
    <subcellularLocation>
        <location evidence="1">Cell membrane</location>
        <topology evidence="1">Multi-pass membrane protein</topology>
    </subcellularLocation>
</comment>
<feature type="transmembrane region" description="Helical" evidence="7">
    <location>
        <begin position="12"/>
        <end position="30"/>
    </location>
</feature>
<keyword evidence="3" id="KW-1003">Cell membrane</keyword>
<dbReference type="KEGG" id="alus:STSP2_01185"/>
<name>A0A1U9NJE2_9BACT</name>
<dbReference type="AlphaFoldDB" id="A0A1U9NJE2"/>
<evidence type="ECO:0000313" key="9">
    <source>
        <dbReference type="Proteomes" id="UP000189674"/>
    </source>
</evidence>
<feature type="transmembrane region" description="Helical" evidence="7">
    <location>
        <begin position="267"/>
        <end position="285"/>
    </location>
</feature>
<dbReference type="PANTHER" id="PTHR34184">
    <property type="entry name" value="UPF0718 PROTEIN YCGR"/>
    <property type="match status" value="1"/>
</dbReference>
<dbReference type="PANTHER" id="PTHR34184:SF4">
    <property type="entry name" value="UPF0718 PROTEIN YCGR"/>
    <property type="match status" value="1"/>
</dbReference>
<dbReference type="Proteomes" id="UP000189674">
    <property type="component" value="Chromosome"/>
</dbReference>
<evidence type="ECO:0000256" key="3">
    <source>
        <dbReference type="ARBA" id="ARBA00022475"/>
    </source>
</evidence>
<dbReference type="OrthoDB" id="9810876at2"/>
<protein>
    <submittedName>
        <fullName evidence="8">Putative permease</fullName>
    </submittedName>
</protein>
<feature type="transmembrane region" description="Helical" evidence="7">
    <location>
        <begin position="203"/>
        <end position="220"/>
    </location>
</feature>
<reference evidence="9" key="1">
    <citation type="submission" date="2017-02" db="EMBL/GenBank/DDBJ databases">
        <title>Comparative genomics and description of representatives of a novel lineage of planctomycetes thriving in anoxic sediments.</title>
        <authorList>
            <person name="Spring S."/>
            <person name="Bunk B."/>
            <person name="Sproer C."/>
        </authorList>
    </citation>
    <scope>NUCLEOTIDE SEQUENCE [LARGE SCALE GENOMIC DNA]</scope>
    <source>
        <strain evidence="9">ST-NAGAB-D1</strain>
    </source>
</reference>
<dbReference type="RefSeq" id="WP_146660700.1">
    <property type="nucleotide sequence ID" value="NZ_CP019791.1"/>
</dbReference>
<evidence type="ECO:0000256" key="1">
    <source>
        <dbReference type="ARBA" id="ARBA00004651"/>
    </source>
</evidence>
<evidence type="ECO:0000256" key="5">
    <source>
        <dbReference type="ARBA" id="ARBA00022989"/>
    </source>
</evidence>
<feature type="transmembrane region" description="Helical" evidence="7">
    <location>
        <begin position="110"/>
        <end position="130"/>
    </location>
</feature>
<keyword evidence="5 7" id="KW-1133">Transmembrane helix</keyword>
<organism evidence="8 9">
    <name type="scientific">Anaerohalosphaera lusitana</name>
    <dbReference type="NCBI Taxonomy" id="1936003"/>
    <lineage>
        <taxon>Bacteria</taxon>
        <taxon>Pseudomonadati</taxon>
        <taxon>Planctomycetota</taxon>
        <taxon>Phycisphaerae</taxon>
        <taxon>Sedimentisphaerales</taxon>
        <taxon>Anaerohalosphaeraceae</taxon>
        <taxon>Anaerohalosphaera</taxon>
    </lineage>
</organism>
<comment type="similarity">
    <text evidence="2">Belongs to the UPF0718 family.</text>
</comment>
<keyword evidence="6 7" id="KW-0472">Membrane</keyword>
<evidence type="ECO:0000256" key="2">
    <source>
        <dbReference type="ARBA" id="ARBA00006386"/>
    </source>
</evidence>
<evidence type="ECO:0000313" key="8">
    <source>
        <dbReference type="EMBL" id="AQT68031.1"/>
    </source>
</evidence>
<evidence type="ECO:0000256" key="7">
    <source>
        <dbReference type="SAM" id="Phobius"/>
    </source>
</evidence>
<accession>A0A1U9NJE2</accession>
<feature type="transmembrane region" description="Helical" evidence="7">
    <location>
        <begin position="331"/>
        <end position="349"/>
    </location>
</feature>
<dbReference type="GO" id="GO:0005886">
    <property type="term" value="C:plasma membrane"/>
    <property type="evidence" value="ECO:0007669"/>
    <property type="project" value="UniProtKB-SubCell"/>
</dbReference>
<feature type="transmembrane region" description="Helical" evidence="7">
    <location>
        <begin position="171"/>
        <end position="191"/>
    </location>
</feature>
<proteinExistence type="inferred from homology"/>
<dbReference type="STRING" id="1936003.STSP2_01185"/>
<gene>
    <name evidence="8" type="ORF">STSP2_01185</name>
</gene>
<dbReference type="EMBL" id="CP019791">
    <property type="protein sequence ID" value="AQT68031.1"/>
    <property type="molecule type" value="Genomic_DNA"/>
</dbReference>
<evidence type="ECO:0000256" key="6">
    <source>
        <dbReference type="ARBA" id="ARBA00023136"/>
    </source>
</evidence>
<sequence>MLTVLIKTLLEAAPYIVLGFLVAGIIRELVPRDVLSKHLGAKGLRPLLKSVGIGSLLPLCSCGTIPLGIGLYRCGAAVGSILAFITSSPVLSPLVVILSMKLLGFKMAGMLLGFSLLTSFFVGLGGNAIFKGGDRESAGRVKSYEPIRRNESGGAIMRILRWSFRDFGGEASIDILIGLAVASAIISILPSEWISTWLGKQQLSTLIYVIIIGIPVYACSVPSVPIVQGLLLMGATPGAAIAYMLAGPATNLGELNAIRRHMGKWTAGYYSAGLIVFSLFAGLVTDKLIFPDYQYAARLLDNGELVVSQCCVPLIFGTETLGKMRLESVPLWHWPFGVLLAVILVLGAIKRVGEFVTDPCGNCVWREYGENTSCGGRCHVRRKHEWLRKLWPGR</sequence>
<dbReference type="InterPro" id="IPR005524">
    <property type="entry name" value="DUF318"/>
</dbReference>
<keyword evidence="4 7" id="KW-0812">Transmembrane</keyword>
<feature type="transmembrane region" description="Helical" evidence="7">
    <location>
        <begin position="51"/>
        <end position="72"/>
    </location>
</feature>
<evidence type="ECO:0000256" key="4">
    <source>
        <dbReference type="ARBA" id="ARBA00022692"/>
    </source>
</evidence>